<keyword evidence="1" id="KW-0812">Transmembrane</keyword>
<protein>
    <submittedName>
        <fullName evidence="2">ABC transporter permease</fullName>
    </submittedName>
</protein>
<sequence>MITATTDAVTTHPLGEVDNRATYISFGLAYVLGHGAAAISKGASPLLALPGWLPMMLLGTGLAVGTVYATLAATRAQRGASESDALSGKLLGASWVSAFTALFLAITGLAYTLDRPDLQAMLWPTGSGLMVGLIYLGEGAVRRNLLHYGLGTWLALISTAALFLGTPGLFWVLAIAGGGGYAVATVLEPRRLTARAKLAQRPLRDEAERDVIASRPSRRSAHPASA</sequence>
<feature type="transmembrane region" description="Helical" evidence="1">
    <location>
        <begin position="169"/>
        <end position="187"/>
    </location>
</feature>
<dbReference type="Proteomes" id="UP000238348">
    <property type="component" value="Chromosome"/>
</dbReference>
<evidence type="ECO:0000313" key="2">
    <source>
        <dbReference type="EMBL" id="AUX45430.1"/>
    </source>
</evidence>
<feature type="transmembrane region" description="Helical" evidence="1">
    <location>
        <begin position="52"/>
        <end position="71"/>
    </location>
</feature>
<feature type="transmembrane region" description="Helical" evidence="1">
    <location>
        <begin position="92"/>
        <end position="112"/>
    </location>
</feature>
<dbReference type="EMBL" id="CP012673">
    <property type="protein sequence ID" value="AUX45430.1"/>
    <property type="molecule type" value="Genomic_DNA"/>
</dbReference>
<evidence type="ECO:0000256" key="1">
    <source>
        <dbReference type="SAM" id="Phobius"/>
    </source>
</evidence>
<gene>
    <name evidence="2" type="primary">abc-msp</name>
    <name evidence="2" type="ORF">SOCE26_069210</name>
</gene>
<name>A0A2L0F1K1_SORCE</name>
<proteinExistence type="predicted"/>
<evidence type="ECO:0000313" key="3">
    <source>
        <dbReference type="Proteomes" id="UP000238348"/>
    </source>
</evidence>
<feature type="transmembrane region" description="Helical" evidence="1">
    <location>
        <begin position="21"/>
        <end position="40"/>
    </location>
</feature>
<dbReference type="AlphaFoldDB" id="A0A2L0F1K1"/>
<reference evidence="2 3" key="1">
    <citation type="submission" date="2015-09" db="EMBL/GenBank/DDBJ databases">
        <title>Sorangium comparison.</title>
        <authorList>
            <person name="Zaburannyi N."/>
            <person name="Bunk B."/>
            <person name="Overmann J."/>
            <person name="Mueller R."/>
        </authorList>
    </citation>
    <scope>NUCLEOTIDE SEQUENCE [LARGE SCALE GENOMIC DNA]</scope>
    <source>
        <strain evidence="2 3">So ce26</strain>
    </source>
</reference>
<organism evidence="2 3">
    <name type="scientific">Sorangium cellulosum</name>
    <name type="common">Polyangium cellulosum</name>
    <dbReference type="NCBI Taxonomy" id="56"/>
    <lineage>
        <taxon>Bacteria</taxon>
        <taxon>Pseudomonadati</taxon>
        <taxon>Myxococcota</taxon>
        <taxon>Polyangia</taxon>
        <taxon>Polyangiales</taxon>
        <taxon>Polyangiaceae</taxon>
        <taxon>Sorangium</taxon>
    </lineage>
</organism>
<feature type="transmembrane region" description="Helical" evidence="1">
    <location>
        <begin position="145"/>
        <end position="163"/>
    </location>
</feature>
<feature type="transmembrane region" description="Helical" evidence="1">
    <location>
        <begin position="118"/>
        <end position="136"/>
    </location>
</feature>
<accession>A0A2L0F1K1</accession>
<keyword evidence="1" id="KW-0472">Membrane</keyword>
<dbReference type="RefSeq" id="WP_199789397.1">
    <property type="nucleotide sequence ID" value="NZ_CP012673.1"/>
</dbReference>
<keyword evidence="1" id="KW-1133">Transmembrane helix</keyword>